<dbReference type="PaxDb" id="3880-AES76076"/>
<dbReference type="EnsemblPlants" id="AES76076">
    <property type="protein sequence ID" value="AES76076"/>
    <property type="gene ID" value="MTR_6g070930"/>
</dbReference>
<proteinExistence type="predicted"/>
<reference evidence="1 3" key="1">
    <citation type="journal article" date="2011" name="Nature">
        <title>The Medicago genome provides insight into the evolution of rhizobial symbioses.</title>
        <authorList>
            <person name="Young N.D."/>
            <person name="Debelle F."/>
            <person name="Oldroyd G.E."/>
            <person name="Geurts R."/>
            <person name="Cannon S.B."/>
            <person name="Udvardi M.K."/>
            <person name="Benedito V.A."/>
            <person name="Mayer K.F."/>
            <person name="Gouzy J."/>
            <person name="Schoof H."/>
            <person name="Van de Peer Y."/>
            <person name="Proost S."/>
            <person name="Cook D.R."/>
            <person name="Meyers B.C."/>
            <person name="Spannagl M."/>
            <person name="Cheung F."/>
            <person name="De Mita S."/>
            <person name="Krishnakumar V."/>
            <person name="Gundlach H."/>
            <person name="Zhou S."/>
            <person name="Mudge J."/>
            <person name="Bharti A.K."/>
            <person name="Murray J.D."/>
            <person name="Naoumkina M.A."/>
            <person name="Rosen B."/>
            <person name="Silverstein K.A."/>
            <person name="Tang H."/>
            <person name="Rombauts S."/>
            <person name="Zhao P.X."/>
            <person name="Zhou P."/>
            <person name="Barbe V."/>
            <person name="Bardou P."/>
            <person name="Bechner M."/>
            <person name="Bellec A."/>
            <person name="Berger A."/>
            <person name="Berges H."/>
            <person name="Bidwell S."/>
            <person name="Bisseling T."/>
            <person name="Choisne N."/>
            <person name="Couloux A."/>
            <person name="Denny R."/>
            <person name="Deshpande S."/>
            <person name="Dai X."/>
            <person name="Doyle J.J."/>
            <person name="Dudez A.M."/>
            <person name="Farmer A.D."/>
            <person name="Fouteau S."/>
            <person name="Franken C."/>
            <person name="Gibelin C."/>
            <person name="Gish J."/>
            <person name="Goldstein S."/>
            <person name="Gonzalez A.J."/>
            <person name="Green P.J."/>
            <person name="Hallab A."/>
            <person name="Hartog M."/>
            <person name="Hua A."/>
            <person name="Humphray S.J."/>
            <person name="Jeong D.H."/>
            <person name="Jing Y."/>
            <person name="Jocker A."/>
            <person name="Kenton S.M."/>
            <person name="Kim D.J."/>
            <person name="Klee K."/>
            <person name="Lai H."/>
            <person name="Lang C."/>
            <person name="Lin S."/>
            <person name="Macmil S.L."/>
            <person name="Magdelenat G."/>
            <person name="Matthews L."/>
            <person name="McCorrison J."/>
            <person name="Monaghan E.L."/>
            <person name="Mun J.H."/>
            <person name="Najar F.Z."/>
            <person name="Nicholson C."/>
            <person name="Noirot C."/>
            <person name="O'Bleness M."/>
            <person name="Paule C.R."/>
            <person name="Poulain J."/>
            <person name="Prion F."/>
            <person name="Qin B."/>
            <person name="Qu C."/>
            <person name="Retzel E.F."/>
            <person name="Riddle C."/>
            <person name="Sallet E."/>
            <person name="Samain S."/>
            <person name="Samson N."/>
            <person name="Sanders I."/>
            <person name="Saurat O."/>
            <person name="Scarpelli C."/>
            <person name="Schiex T."/>
            <person name="Segurens B."/>
            <person name="Severin A.J."/>
            <person name="Sherrier D.J."/>
            <person name="Shi R."/>
            <person name="Sims S."/>
            <person name="Singer S.R."/>
            <person name="Sinharoy S."/>
            <person name="Sterck L."/>
            <person name="Viollet A."/>
            <person name="Wang B.B."/>
            <person name="Wang K."/>
            <person name="Wang M."/>
            <person name="Wang X."/>
            <person name="Warfsmann J."/>
            <person name="Weissenbach J."/>
            <person name="White D.D."/>
            <person name="White J.D."/>
            <person name="Wiley G.B."/>
            <person name="Wincker P."/>
            <person name="Xing Y."/>
            <person name="Yang L."/>
            <person name="Yao Z."/>
            <person name="Ying F."/>
            <person name="Zhai J."/>
            <person name="Zhou L."/>
            <person name="Zuber A."/>
            <person name="Denarie J."/>
            <person name="Dixon R.A."/>
            <person name="May G.D."/>
            <person name="Schwartz D.C."/>
            <person name="Rogers J."/>
            <person name="Quetier F."/>
            <person name="Town C.D."/>
            <person name="Roe B.A."/>
        </authorList>
    </citation>
    <scope>NUCLEOTIDE SEQUENCE [LARGE SCALE GENOMIC DNA]</scope>
    <source>
        <strain evidence="1">A17</strain>
        <strain evidence="2 3">cv. Jemalong A17</strain>
    </source>
</reference>
<evidence type="ECO:0000313" key="3">
    <source>
        <dbReference type="Proteomes" id="UP000002051"/>
    </source>
</evidence>
<keyword evidence="3" id="KW-1185">Reference proteome</keyword>
<name>G7KQ96_MEDTR</name>
<reference evidence="1 3" key="2">
    <citation type="journal article" date="2014" name="BMC Genomics">
        <title>An improved genome release (version Mt4.0) for the model legume Medicago truncatula.</title>
        <authorList>
            <person name="Tang H."/>
            <person name="Krishnakumar V."/>
            <person name="Bidwell S."/>
            <person name="Rosen B."/>
            <person name="Chan A."/>
            <person name="Zhou S."/>
            <person name="Gentzbittel L."/>
            <person name="Childs K.L."/>
            <person name="Yandell M."/>
            <person name="Gundlach H."/>
            <person name="Mayer K.F."/>
            <person name="Schwartz D.C."/>
            <person name="Town C.D."/>
        </authorList>
    </citation>
    <scope>GENOME REANNOTATION</scope>
    <source>
        <strain evidence="2 3">cv. Jemalong A17</strain>
    </source>
</reference>
<evidence type="ECO:0000313" key="1">
    <source>
        <dbReference type="EMBL" id="AES76076.1"/>
    </source>
</evidence>
<evidence type="ECO:0000313" key="2">
    <source>
        <dbReference type="EnsemblPlants" id="AES76076"/>
    </source>
</evidence>
<sequence length="76" mass="8721">MSAHNTAIVVSTYAMLMDTDFDDNQMDFAQTAHTSGKDMFNFFNKKKICTKEEMVYALKFLLEVRTGNKIGFLIEL</sequence>
<dbReference type="Proteomes" id="UP000002051">
    <property type="component" value="Chromosome 6"/>
</dbReference>
<dbReference type="AlphaFoldDB" id="G7KQ96"/>
<protein>
    <submittedName>
        <fullName evidence="1 2">Uncharacterized protein</fullName>
    </submittedName>
</protein>
<accession>G7KQ96</accession>
<dbReference type="HOGENOM" id="CLU_2658256_0_0_1"/>
<organism evidence="1 3">
    <name type="scientific">Medicago truncatula</name>
    <name type="common">Barrel medic</name>
    <name type="synonym">Medicago tribuloides</name>
    <dbReference type="NCBI Taxonomy" id="3880"/>
    <lineage>
        <taxon>Eukaryota</taxon>
        <taxon>Viridiplantae</taxon>
        <taxon>Streptophyta</taxon>
        <taxon>Embryophyta</taxon>
        <taxon>Tracheophyta</taxon>
        <taxon>Spermatophyta</taxon>
        <taxon>Magnoliopsida</taxon>
        <taxon>eudicotyledons</taxon>
        <taxon>Gunneridae</taxon>
        <taxon>Pentapetalae</taxon>
        <taxon>rosids</taxon>
        <taxon>fabids</taxon>
        <taxon>Fabales</taxon>
        <taxon>Fabaceae</taxon>
        <taxon>Papilionoideae</taxon>
        <taxon>50 kb inversion clade</taxon>
        <taxon>NPAAA clade</taxon>
        <taxon>Hologalegina</taxon>
        <taxon>IRL clade</taxon>
        <taxon>Trifolieae</taxon>
        <taxon>Medicago</taxon>
    </lineage>
</organism>
<dbReference type="EMBL" id="CM001222">
    <property type="protein sequence ID" value="AES76076.1"/>
    <property type="molecule type" value="Genomic_DNA"/>
</dbReference>
<gene>
    <name evidence="1" type="ordered locus">MTR_6g070930</name>
</gene>
<reference evidence="2" key="3">
    <citation type="submission" date="2015-04" db="UniProtKB">
        <authorList>
            <consortium name="EnsemblPlants"/>
        </authorList>
    </citation>
    <scope>IDENTIFICATION</scope>
    <source>
        <strain evidence="2">cv. Jemalong A17</strain>
    </source>
</reference>